<dbReference type="AlphaFoldDB" id="A0A5D4K7P1"/>
<accession>A0A5D4K7P1</accession>
<feature type="transmembrane region" description="Helical" evidence="1">
    <location>
        <begin position="197"/>
        <end position="225"/>
    </location>
</feature>
<keyword evidence="1" id="KW-0812">Transmembrane</keyword>
<feature type="transmembrane region" description="Helical" evidence="1">
    <location>
        <begin position="6"/>
        <end position="24"/>
    </location>
</feature>
<dbReference type="EMBL" id="VTEH01000028">
    <property type="protein sequence ID" value="TYR72710.1"/>
    <property type="molecule type" value="Genomic_DNA"/>
</dbReference>
<comment type="caution">
    <text evidence="2">The sequence shown here is derived from an EMBL/GenBank/DDBJ whole genome shotgun (WGS) entry which is preliminary data.</text>
</comment>
<gene>
    <name evidence="2" type="ORF">FZC79_22045</name>
</gene>
<protein>
    <submittedName>
        <fullName evidence="2">Uncharacterized protein</fullName>
    </submittedName>
</protein>
<dbReference type="Proteomes" id="UP000323317">
    <property type="component" value="Unassembled WGS sequence"/>
</dbReference>
<keyword evidence="1" id="KW-1133">Transmembrane helix</keyword>
<reference evidence="2 3" key="1">
    <citation type="submission" date="2019-08" db="EMBL/GenBank/DDBJ databases">
        <title>Bacillus genomes from the desert of Cuatro Cienegas, Coahuila.</title>
        <authorList>
            <person name="Olmedo-Alvarez G."/>
        </authorList>
    </citation>
    <scope>NUCLEOTIDE SEQUENCE [LARGE SCALE GENOMIC DNA]</scope>
    <source>
        <strain evidence="2 3">CH40_1T</strain>
    </source>
</reference>
<sequence length="271" mass="32228">MEEYLPYLPVVIAILAASLGYISGQRSGKINRFLLQVDTNLKEVCGPLNFTLQHISETNDPALREGLIDDFFREFNSLNPTLYKLGNKFIIRWHFKCEKLYQTFKISRDVKDWEEFWRQLESLRIMVDEEYWKNFDSLYGEYRWFQSTLTSNIFIKICKEVLHFLFQAIHFTTLASLIFVFYSIWDYFLIKYFPSGTILLSVLVLTLSIMIYGFLMIIGASIAGLRNQRESLIKKVLEKRSPKIIDFWEDRVLRSSKKEIPEMYKQRNIEL</sequence>
<name>A0A5D4K7P1_9BACI</name>
<evidence type="ECO:0000256" key="1">
    <source>
        <dbReference type="SAM" id="Phobius"/>
    </source>
</evidence>
<keyword evidence="1" id="KW-0472">Membrane</keyword>
<feature type="transmembrane region" description="Helical" evidence="1">
    <location>
        <begin position="164"/>
        <end position="185"/>
    </location>
</feature>
<organism evidence="2 3">
    <name type="scientific">Rossellomorea vietnamensis</name>
    <dbReference type="NCBI Taxonomy" id="218284"/>
    <lineage>
        <taxon>Bacteria</taxon>
        <taxon>Bacillati</taxon>
        <taxon>Bacillota</taxon>
        <taxon>Bacilli</taxon>
        <taxon>Bacillales</taxon>
        <taxon>Bacillaceae</taxon>
        <taxon>Rossellomorea</taxon>
    </lineage>
</organism>
<evidence type="ECO:0000313" key="3">
    <source>
        <dbReference type="Proteomes" id="UP000323317"/>
    </source>
</evidence>
<proteinExistence type="predicted"/>
<evidence type="ECO:0000313" key="2">
    <source>
        <dbReference type="EMBL" id="TYR72710.1"/>
    </source>
</evidence>